<name>A0AAV3JDP5_LEPBO</name>
<dbReference type="Proteomes" id="UP000014570">
    <property type="component" value="Unassembled WGS sequence"/>
</dbReference>
<accession>A0AAV3JDP5</accession>
<organism evidence="1 2">
    <name type="scientific">Leptospira borgpetersenii serovar Javanica str. UI 09931</name>
    <dbReference type="NCBI Taxonomy" id="1049767"/>
    <lineage>
        <taxon>Bacteria</taxon>
        <taxon>Pseudomonadati</taxon>
        <taxon>Spirochaetota</taxon>
        <taxon>Spirochaetia</taxon>
        <taxon>Leptospirales</taxon>
        <taxon>Leptospiraceae</taxon>
        <taxon>Leptospira</taxon>
    </lineage>
</organism>
<sequence length="61" mass="7683">MNFLTNFIVVKLPWKFLHPRFWDKFLIFVLNWIQYIQINIEFTKKFDSNRCGFYLNPNFYI</sequence>
<evidence type="ECO:0000313" key="1">
    <source>
        <dbReference type="EMBL" id="EPG58198.1"/>
    </source>
</evidence>
<evidence type="ECO:0000313" key="2">
    <source>
        <dbReference type="Proteomes" id="UP000014570"/>
    </source>
</evidence>
<dbReference type="EMBL" id="AHNP02000007">
    <property type="protein sequence ID" value="EPG58198.1"/>
    <property type="molecule type" value="Genomic_DNA"/>
</dbReference>
<proteinExistence type="predicted"/>
<comment type="caution">
    <text evidence="1">The sequence shown here is derived from an EMBL/GenBank/DDBJ whole genome shotgun (WGS) entry which is preliminary data.</text>
</comment>
<dbReference type="AlphaFoldDB" id="A0AAV3JDP5"/>
<reference evidence="1 2" key="1">
    <citation type="submission" date="2013-04" db="EMBL/GenBank/DDBJ databases">
        <authorList>
            <person name="Harkins D.M."/>
            <person name="Durkin A.S."/>
            <person name="Brinkac L.M."/>
            <person name="Haft D.H."/>
            <person name="Selengut J.D."/>
            <person name="Sanka R."/>
            <person name="DePew J."/>
            <person name="Purushe J."/>
            <person name="Chanthongthip A."/>
            <person name="Lattana O."/>
            <person name="Phetsouvanh R."/>
            <person name="Newton P.N."/>
            <person name="Vinetz J.M."/>
            <person name="Sutton G.G."/>
            <person name="Nierman W.C."/>
            <person name="Fouts D.E."/>
        </authorList>
    </citation>
    <scope>NUCLEOTIDE SEQUENCE [LARGE SCALE GENOMIC DNA]</scope>
    <source>
        <strain evidence="1 2">UI 09931</strain>
    </source>
</reference>
<gene>
    <name evidence="1" type="ORF">LEP1GSC103_3269</name>
</gene>
<protein>
    <submittedName>
        <fullName evidence="1">Uncharacterized protein</fullName>
    </submittedName>
</protein>